<dbReference type="KEGG" id="sbal:HUE88_02780"/>
<accession>A0A7S7LW58</accession>
<evidence type="ECO:0000313" key="2">
    <source>
        <dbReference type="Proteomes" id="UP000593994"/>
    </source>
</evidence>
<keyword evidence="2" id="KW-1185">Reference proteome</keyword>
<proteinExistence type="predicted"/>
<dbReference type="EMBL" id="CP054492">
    <property type="protein sequence ID" value="QOY52629.1"/>
    <property type="molecule type" value="Genomic_DNA"/>
</dbReference>
<reference evidence="1 2" key="1">
    <citation type="submission" date="2020-05" db="EMBL/GenBank/DDBJ databases">
        <title>Sulfurimonas marisnigri, sp. nov., and Sulfurimonas baltica, sp. nov., manganese oxide reducing chemolithoautotrophs of the class Epsilonproteobacteria isolated from the pelagic redoxclines of the Black and Baltic Seas and emended description of the genus Sulfurimonas.</title>
        <authorList>
            <person name="Henkel J.V."/>
            <person name="Laudan C."/>
            <person name="Werner J."/>
            <person name="Neu T."/>
            <person name="Plewe S."/>
            <person name="Sproer C."/>
            <person name="Bunk B."/>
            <person name="Schulz-Vogt H.N."/>
        </authorList>
    </citation>
    <scope>NUCLEOTIDE SEQUENCE [LARGE SCALE GENOMIC DNA]</scope>
    <source>
        <strain evidence="1 2">GD2</strain>
    </source>
</reference>
<dbReference type="Pfam" id="PF06067">
    <property type="entry name" value="DUF932"/>
    <property type="match status" value="1"/>
</dbReference>
<gene>
    <name evidence="1" type="ORF">HUE88_02780</name>
</gene>
<evidence type="ECO:0000313" key="1">
    <source>
        <dbReference type="EMBL" id="QOY52629.1"/>
    </source>
</evidence>
<dbReference type="RefSeq" id="WP_194370841.1">
    <property type="nucleotide sequence ID" value="NZ_CP054492.1"/>
</dbReference>
<dbReference type="InterPro" id="IPR026325">
    <property type="entry name" value="DUF932"/>
</dbReference>
<name>A0A7S7LW58_9BACT</name>
<dbReference type="AlphaFoldDB" id="A0A7S7LW58"/>
<dbReference type="Proteomes" id="UP000593994">
    <property type="component" value="Chromosome"/>
</dbReference>
<organism evidence="1 2">
    <name type="scientific">Candidatus Sulfurimonas baltica</name>
    <dbReference type="NCBI Taxonomy" id="2740404"/>
    <lineage>
        <taxon>Bacteria</taxon>
        <taxon>Pseudomonadati</taxon>
        <taxon>Campylobacterota</taxon>
        <taxon>Epsilonproteobacteria</taxon>
        <taxon>Campylobacterales</taxon>
        <taxon>Sulfurimonadaceae</taxon>
        <taxon>Sulfurimonas</taxon>
    </lineage>
</organism>
<sequence>MSKLLPLSAIELMNNYPVLYTKVPHEDVSEKYSIISSIDIINELKDKFNWHVTSVQVAPVRDESREDKQVHCVRLRHFDDLIAPQESAVEILFFNSFDRSKAFTISVGIFRFSCANGLVVGETFDSYKLRHIGDLENNLDEIIQKITEFKPKLEQKIRKFSSLMLSQQEMETYAKLSLPLKFASHLEVDSKQLLVPHREEDMQDTSLYTVLNILQENLIRANNITGVNKETGRRFTSREITSISKDYEINVGLFDLAERIYQIKQPEAQALVA</sequence>
<protein>
    <submittedName>
        <fullName evidence="1">DUF932 domain-containing protein</fullName>
    </submittedName>
</protein>